<evidence type="ECO:0000313" key="1">
    <source>
        <dbReference type="EMBL" id="SVB91864.1"/>
    </source>
</evidence>
<dbReference type="EMBL" id="UINC01063826">
    <property type="protein sequence ID" value="SVB91864.1"/>
    <property type="molecule type" value="Genomic_DNA"/>
</dbReference>
<gene>
    <name evidence="1" type="ORF">METZ01_LOCUS244718</name>
</gene>
<proteinExistence type="predicted"/>
<protein>
    <submittedName>
        <fullName evidence="1">Uncharacterized protein</fullName>
    </submittedName>
</protein>
<dbReference type="SUPFAM" id="SSF82282">
    <property type="entry name" value="Homocysteine S-methyltransferase"/>
    <property type="match status" value="1"/>
</dbReference>
<sequence length="27" mass="3127">PDVIRNIHIDYIKAGADIPINIFYLNQ</sequence>
<accession>A0A382HWT2</accession>
<reference evidence="1" key="1">
    <citation type="submission" date="2018-05" db="EMBL/GenBank/DDBJ databases">
        <authorList>
            <person name="Lanie J.A."/>
            <person name="Ng W.-L."/>
            <person name="Kazmierczak K.M."/>
            <person name="Andrzejewski T.M."/>
            <person name="Davidsen T.M."/>
            <person name="Wayne K.J."/>
            <person name="Tettelin H."/>
            <person name="Glass J.I."/>
            <person name="Rusch D."/>
            <person name="Podicherti R."/>
            <person name="Tsui H.-C.T."/>
            <person name="Winkler M.E."/>
        </authorList>
    </citation>
    <scope>NUCLEOTIDE SEQUENCE</scope>
</reference>
<name>A0A382HWT2_9ZZZZ</name>
<dbReference type="AlphaFoldDB" id="A0A382HWT2"/>
<feature type="non-terminal residue" evidence="1">
    <location>
        <position position="1"/>
    </location>
</feature>
<organism evidence="1">
    <name type="scientific">marine metagenome</name>
    <dbReference type="NCBI Taxonomy" id="408172"/>
    <lineage>
        <taxon>unclassified sequences</taxon>
        <taxon>metagenomes</taxon>
        <taxon>ecological metagenomes</taxon>
    </lineage>
</organism>
<dbReference type="InterPro" id="IPR036589">
    <property type="entry name" value="HCY_dom_sf"/>
</dbReference>